<dbReference type="Pfam" id="PF14871">
    <property type="entry name" value="GHL6"/>
    <property type="match status" value="1"/>
</dbReference>
<dbReference type="Gene3D" id="3.20.20.80">
    <property type="entry name" value="Glycosidases"/>
    <property type="match status" value="1"/>
</dbReference>
<evidence type="ECO:0000313" key="3">
    <source>
        <dbReference type="Proteomes" id="UP000280668"/>
    </source>
</evidence>
<dbReference type="InterPro" id="IPR017853">
    <property type="entry name" value="GH"/>
</dbReference>
<evidence type="ECO:0000259" key="1">
    <source>
        <dbReference type="Pfam" id="PF08532"/>
    </source>
</evidence>
<dbReference type="Pfam" id="PF08532">
    <property type="entry name" value="Glyco_hydro_42M"/>
    <property type="match status" value="1"/>
</dbReference>
<reference evidence="2 3" key="1">
    <citation type="submission" date="2018-11" db="EMBL/GenBank/DDBJ databases">
        <title>Sequencing the genomes of 1000 actinobacteria strains.</title>
        <authorList>
            <person name="Klenk H.-P."/>
        </authorList>
    </citation>
    <scope>NUCLEOTIDE SEQUENCE [LARGE SCALE GENOMIC DNA]</scope>
    <source>
        <strain evidence="2 3">DSM 11294</strain>
    </source>
</reference>
<keyword evidence="3" id="KW-1185">Reference proteome</keyword>
<dbReference type="GO" id="GO:0004565">
    <property type="term" value="F:beta-galactosidase activity"/>
    <property type="evidence" value="ECO:0007669"/>
    <property type="project" value="InterPro"/>
</dbReference>
<dbReference type="OrthoDB" id="5134890at2"/>
<dbReference type="InterPro" id="IPR029062">
    <property type="entry name" value="Class_I_gatase-like"/>
</dbReference>
<dbReference type="Proteomes" id="UP000280668">
    <property type="component" value="Unassembled WGS sequence"/>
</dbReference>
<evidence type="ECO:0000313" key="2">
    <source>
        <dbReference type="EMBL" id="ROR72004.1"/>
    </source>
</evidence>
<dbReference type="GO" id="GO:0005975">
    <property type="term" value="P:carbohydrate metabolic process"/>
    <property type="evidence" value="ECO:0007669"/>
    <property type="project" value="InterPro"/>
</dbReference>
<organism evidence="2 3">
    <name type="scientific">Bogoriella caseilytica</name>
    <dbReference type="NCBI Taxonomy" id="56055"/>
    <lineage>
        <taxon>Bacteria</taxon>
        <taxon>Bacillati</taxon>
        <taxon>Actinomycetota</taxon>
        <taxon>Actinomycetes</taxon>
        <taxon>Micrococcales</taxon>
        <taxon>Bogoriellaceae</taxon>
        <taxon>Bogoriella</taxon>
    </lineage>
</organism>
<dbReference type="InterPro" id="IPR013738">
    <property type="entry name" value="Beta_galactosidase_Trimer"/>
</dbReference>
<dbReference type="PANTHER" id="PTHR36447">
    <property type="entry name" value="BETA-GALACTOSIDASE GANA"/>
    <property type="match status" value="1"/>
</dbReference>
<dbReference type="CDD" id="cd03143">
    <property type="entry name" value="A4_beta-galactosidase_middle_domain"/>
    <property type="match status" value="1"/>
</dbReference>
<accession>A0A3N2BAA2</accession>
<sequence length="741" mass="79829">MTDKTRQWYQEPLRVIQTILRTCDAPDYDAEKFVDFALRNHANAVVINGGGLRAFYPTTTADHRVVEGMATDILGEVCERAAASGLKVLARVDFRAASPEVHAAHPEWFARDEDDQPRTIHGMYTAAASSPYRAEAFAFSVINELLSKYPLDGIWENAAGFFHVTPGKRPGYAGPPADVLVRGEDAADFSLVDYSAATAEHFGTATGFDLPRPGDFDPEVYLSYLRWRYEAVLGRTSAARDVVKAHGDDLAYIAETPGILEPGWSRATAQDIGSLAPLFDIVALPTFGVTRGGFNSAMQPSPVWRAAEVAAHLRTAKSGTAPTIMFGRFDNLSRYTSLAPADLDLWLATGLAHGAGNWECTFVGRSDEEFHDRRADEVVAGHYRRIDSLSPLIDNATAVADVAVIHSARSEMLFAASDARRDGYVTHVRGAVSALLGAHVPFDIVSDSDLAAATGRYRVVVLPNLRVLSSAQTAILERFVAQGGAVVATGVPGAWDEDGPRETFALADLLGVTDAGRDTEGLAHAYGYIEERGPLTEGLEGTNMVTTEGAFRVVRPKPGSEVPISLIESVPPQPPEFGWIDLEATDRLPFAVTTALGSGRTVYFPGGIDRHVASQGHPDHALLLVNAVRWASGREAPVTARAPKSVHISPLRSSDGRRLVISLTNYSSAPERPISEHITVRDVSVIVRPSAFPAGAELTSSWKAVDALTGAELRVDHTGSELHVAIDEIEAFRAIVLEVAE</sequence>
<dbReference type="SUPFAM" id="SSF52317">
    <property type="entry name" value="Class I glutamine amidotransferase-like"/>
    <property type="match status" value="1"/>
</dbReference>
<protein>
    <submittedName>
        <fullName evidence="2">Beta-galactosidase-like protein</fullName>
    </submittedName>
</protein>
<dbReference type="PANTHER" id="PTHR36447:SF2">
    <property type="entry name" value="BETA-GALACTOSIDASE YESZ"/>
    <property type="match status" value="1"/>
</dbReference>
<gene>
    <name evidence="2" type="ORF">EDD31_0349</name>
</gene>
<comment type="caution">
    <text evidence="2">The sequence shown here is derived from an EMBL/GenBank/DDBJ whole genome shotgun (WGS) entry which is preliminary data.</text>
</comment>
<dbReference type="Gene3D" id="3.40.50.880">
    <property type="match status" value="1"/>
</dbReference>
<dbReference type="RefSeq" id="WP_123302641.1">
    <property type="nucleotide sequence ID" value="NZ_RKHK01000001.1"/>
</dbReference>
<dbReference type="EMBL" id="RKHK01000001">
    <property type="protein sequence ID" value="ROR72004.1"/>
    <property type="molecule type" value="Genomic_DNA"/>
</dbReference>
<dbReference type="AlphaFoldDB" id="A0A3N2BAA2"/>
<dbReference type="SUPFAM" id="SSF51445">
    <property type="entry name" value="(Trans)glycosidases"/>
    <property type="match status" value="1"/>
</dbReference>
<proteinExistence type="predicted"/>
<dbReference type="InterPro" id="IPR003476">
    <property type="entry name" value="Glyco_hydro_42"/>
</dbReference>
<feature type="domain" description="Beta-galactosidase trimerisation" evidence="1">
    <location>
        <begin position="400"/>
        <end position="499"/>
    </location>
</feature>
<name>A0A3N2BAA2_9MICO</name>
<dbReference type="InterPro" id="IPR028212">
    <property type="entry name" value="GHL6"/>
</dbReference>